<reference evidence="2" key="2">
    <citation type="journal article" date="2017" name="Nat. Plants">
        <title>The Aegilops tauschii genome reveals multiple impacts of transposons.</title>
        <authorList>
            <person name="Zhao G."/>
            <person name="Zou C."/>
            <person name="Li K."/>
            <person name="Wang K."/>
            <person name="Li T."/>
            <person name="Gao L."/>
            <person name="Zhang X."/>
            <person name="Wang H."/>
            <person name="Yang Z."/>
            <person name="Liu X."/>
            <person name="Jiang W."/>
            <person name="Mao L."/>
            <person name="Kong X."/>
            <person name="Jiao Y."/>
            <person name="Jia J."/>
        </authorList>
    </citation>
    <scope>NUCLEOTIDE SEQUENCE [LARGE SCALE GENOMIC DNA]</scope>
    <source>
        <strain evidence="2">cv. AL8/78</strain>
    </source>
</reference>
<organism evidence="1 2">
    <name type="scientific">Aegilops tauschii subsp. strangulata</name>
    <name type="common">Goatgrass</name>
    <dbReference type="NCBI Taxonomy" id="200361"/>
    <lineage>
        <taxon>Eukaryota</taxon>
        <taxon>Viridiplantae</taxon>
        <taxon>Streptophyta</taxon>
        <taxon>Embryophyta</taxon>
        <taxon>Tracheophyta</taxon>
        <taxon>Spermatophyta</taxon>
        <taxon>Magnoliopsida</taxon>
        <taxon>Liliopsida</taxon>
        <taxon>Poales</taxon>
        <taxon>Poaceae</taxon>
        <taxon>BOP clade</taxon>
        <taxon>Pooideae</taxon>
        <taxon>Triticodae</taxon>
        <taxon>Triticeae</taxon>
        <taxon>Triticinae</taxon>
        <taxon>Aegilops</taxon>
    </lineage>
</organism>
<dbReference type="Proteomes" id="UP000015105">
    <property type="component" value="Chromosome 3D"/>
</dbReference>
<dbReference type="EnsemblPlants" id="AET3Gv20552400.2">
    <property type="protein sequence ID" value="AET3Gv20552400.2"/>
    <property type="gene ID" value="AET3Gv20552400"/>
</dbReference>
<accession>A0A453F2T7</accession>
<reference evidence="1" key="4">
    <citation type="submission" date="2019-03" db="UniProtKB">
        <authorList>
            <consortium name="EnsemblPlants"/>
        </authorList>
    </citation>
    <scope>IDENTIFICATION</scope>
</reference>
<reference evidence="2" key="1">
    <citation type="journal article" date="2014" name="Science">
        <title>Ancient hybridizations among the ancestral genomes of bread wheat.</title>
        <authorList>
            <consortium name="International Wheat Genome Sequencing Consortium,"/>
            <person name="Marcussen T."/>
            <person name="Sandve S.R."/>
            <person name="Heier L."/>
            <person name="Spannagl M."/>
            <person name="Pfeifer M."/>
            <person name="Jakobsen K.S."/>
            <person name="Wulff B.B."/>
            <person name="Steuernagel B."/>
            <person name="Mayer K.F."/>
            <person name="Olsen O.A."/>
        </authorList>
    </citation>
    <scope>NUCLEOTIDE SEQUENCE [LARGE SCALE GENOMIC DNA]</scope>
    <source>
        <strain evidence="2">cv. AL8/78</strain>
    </source>
</reference>
<protein>
    <submittedName>
        <fullName evidence="1">Uncharacterized protein</fullName>
    </submittedName>
</protein>
<sequence>MFTCLFAWKTIATDFSGILTEIIIQLRATTGPSRPTHPSCVAPAGDGEGTLAVAGLPPTYRPRRCHTAAAAGLFIPSRVAPVRAAATGQGTVIGGSRRCSECPPGDDIRWHLWCVGLLAGGACLPPLATKSGAGCICRRGPWVARGRRPLWVLDGGGGWSWWPDEVRWLWLCWRLLDVPGRWCVLGVAAMNLSDLHRGLVLLPTHGRRGLWGGVGYSSPVALGAGDGTTWWCAPVGCVQQCGRGDQLDWRAGERVCGGGDTHWWLCPVGGAAQRMRPPFSSVYAVEVAMIGGTCSGGFARGPRRVGVAAPGR</sequence>
<dbReference type="Gramene" id="AET3Gv20552400.2">
    <property type="protein sequence ID" value="AET3Gv20552400.2"/>
    <property type="gene ID" value="AET3Gv20552400"/>
</dbReference>
<keyword evidence="2" id="KW-1185">Reference proteome</keyword>
<reference evidence="1" key="3">
    <citation type="journal article" date="2017" name="Nature">
        <title>Genome sequence of the progenitor of the wheat D genome Aegilops tauschii.</title>
        <authorList>
            <person name="Luo M.C."/>
            <person name="Gu Y.Q."/>
            <person name="Puiu D."/>
            <person name="Wang H."/>
            <person name="Twardziok S.O."/>
            <person name="Deal K.R."/>
            <person name="Huo N."/>
            <person name="Zhu T."/>
            <person name="Wang L."/>
            <person name="Wang Y."/>
            <person name="McGuire P.E."/>
            <person name="Liu S."/>
            <person name="Long H."/>
            <person name="Ramasamy R.K."/>
            <person name="Rodriguez J.C."/>
            <person name="Van S.L."/>
            <person name="Yuan L."/>
            <person name="Wang Z."/>
            <person name="Xia Z."/>
            <person name="Xiao L."/>
            <person name="Anderson O.D."/>
            <person name="Ouyang S."/>
            <person name="Liang Y."/>
            <person name="Zimin A.V."/>
            <person name="Pertea G."/>
            <person name="Qi P."/>
            <person name="Bennetzen J.L."/>
            <person name="Dai X."/>
            <person name="Dawson M.W."/>
            <person name="Muller H.G."/>
            <person name="Kugler K."/>
            <person name="Rivarola-Duarte L."/>
            <person name="Spannagl M."/>
            <person name="Mayer K.F.X."/>
            <person name="Lu F.H."/>
            <person name="Bevan M.W."/>
            <person name="Leroy P."/>
            <person name="Li P."/>
            <person name="You F.M."/>
            <person name="Sun Q."/>
            <person name="Liu Z."/>
            <person name="Lyons E."/>
            <person name="Wicker T."/>
            <person name="Salzberg S.L."/>
            <person name="Devos K.M."/>
            <person name="Dvorak J."/>
        </authorList>
    </citation>
    <scope>NUCLEOTIDE SEQUENCE [LARGE SCALE GENOMIC DNA]</scope>
    <source>
        <strain evidence="1">cv. AL8/78</strain>
    </source>
</reference>
<evidence type="ECO:0000313" key="1">
    <source>
        <dbReference type="EnsemblPlants" id="AET3Gv20552400.2"/>
    </source>
</evidence>
<reference evidence="1" key="5">
    <citation type="journal article" date="2021" name="G3 (Bethesda)">
        <title>Aegilops tauschii genome assembly Aet v5.0 features greater sequence contiguity and improved annotation.</title>
        <authorList>
            <person name="Wang L."/>
            <person name="Zhu T."/>
            <person name="Rodriguez J.C."/>
            <person name="Deal K.R."/>
            <person name="Dubcovsky J."/>
            <person name="McGuire P.E."/>
            <person name="Lux T."/>
            <person name="Spannagl M."/>
            <person name="Mayer K.F.X."/>
            <person name="Baldrich P."/>
            <person name="Meyers B.C."/>
            <person name="Huo N."/>
            <person name="Gu Y.Q."/>
            <person name="Zhou H."/>
            <person name="Devos K.M."/>
            <person name="Bennetzen J.L."/>
            <person name="Unver T."/>
            <person name="Budak H."/>
            <person name="Gulick P.J."/>
            <person name="Galiba G."/>
            <person name="Kalapos B."/>
            <person name="Nelson D.R."/>
            <person name="Li P."/>
            <person name="You F.M."/>
            <person name="Luo M.C."/>
            <person name="Dvorak J."/>
        </authorList>
    </citation>
    <scope>NUCLEOTIDE SEQUENCE [LARGE SCALE GENOMIC DNA]</scope>
    <source>
        <strain evidence="1">cv. AL8/78</strain>
    </source>
</reference>
<evidence type="ECO:0000313" key="2">
    <source>
        <dbReference type="Proteomes" id="UP000015105"/>
    </source>
</evidence>
<dbReference type="AlphaFoldDB" id="A0A453F2T7"/>
<name>A0A453F2T7_AEGTS</name>
<proteinExistence type="predicted"/>